<feature type="compositionally biased region" description="Low complexity" evidence="1">
    <location>
        <begin position="139"/>
        <end position="150"/>
    </location>
</feature>
<feature type="compositionally biased region" description="Polar residues" evidence="1">
    <location>
        <begin position="1"/>
        <end position="16"/>
    </location>
</feature>
<evidence type="ECO:0000256" key="1">
    <source>
        <dbReference type="SAM" id="MobiDB-lite"/>
    </source>
</evidence>
<feature type="region of interest" description="Disordered" evidence="1">
    <location>
        <begin position="80"/>
        <end position="99"/>
    </location>
</feature>
<dbReference type="Proteomes" id="UP000278807">
    <property type="component" value="Unassembled WGS sequence"/>
</dbReference>
<organism evidence="4">
    <name type="scientific">Rodentolepis nana</name>
    <name type="common">Dwarf tapeworm</name>
    <name type="synonym">Hymenolepis nana</name>
    <dbReference type="NCBI Taxonomy" id="102285"/>
    <lineage>
        <taxon>Eukaryota</taxon>
        <taxon>Metazoa</taxon>
        <taxon>Spiralia</taxon>
        <taxon>Lophotrochozoa</taxon>
        <taxon>Platyhelminthes</taxon>
        <taxon>Cestoda</taxon>
        <taxon>Eucestoda</taxon>
        <taxon>Cyclophyllidea</taxon>
        <taxon>Hymenolepididae</taxon>
        <taxon>Rodentolepis</taxon>
    </lineage>
</organism>
<dbReference type="AlphaFoldDB" id="A0A0R3TCY3"/>
<sequence length="239" mass="25898">MSRSLPSNCTHQSLIPTQAKPENLDNLISQYHPTSLPPPHHFSSSSHPTYTAIPPLPSPYSLHLLEAYHFFLSSSNHSSVQTTNALHSPPPTPSSLGSTSTGALFSLPHVHSLSQLALLTSIDNTLTTFLETSISLSSTSPTTYRHICPASPHPSRTPPPPPKPFPSHPPPTFSSSTPSTSTSHPVPVIPPNVHHTNHQTHHQIPPISTKSYHPHSIQMQLCPPSKQSSLHPLQMSSHI</sequence>
<reference evidence="2 3" key="2">
    <citation type="submission" date="2018-11" db="EMBL/GenBank/DDBJ databases">
        <authorList>
            <consortium name="Pathogen Informatics"/>
        </authorList>
    </citation>
    <scope>NUCLEOTIDE SEQUENCE [LARGE SCALE GENOMIC DNA]</scope>
</reference>
<dbReference type="WBParaSite" id="HNAJ_0000492201-mRNA-1">
    <property type="protein sequence ID" value="HNAJ_0000492201-mRNA-1"/>
    <property type="gene ID" value="HNAJ_0000492201"/>
</dbReference>
<feature type="compositionally biased region" description="Pro residues" evidence="1">
    <location>
        <begin position="151"/>
        <end position="172"/>
    </location>
</feature>
<accession>A0A0R3TCY3</accession>
<dbReference type="EMBL" id="UZAE01003820">
    <property type="protein sequence ID" value="VDO00780.1"/>
    <property type="molecule type" value="Genomic_DNA"/>
</dbReference>
<evidence type="ECO:0000313" key="3">
    <source>
        <dbReference type="Proteomes" id="UP000278807"/>
    </source>
</evidence>
<name>A0A0R3TCY3_RODNA</name>
<evidence type="ECO:0000313" key="2">
    <source>
        <dbReference type="EMBL" id="VDO00780.1"/>
    </source>
</evidence>
<gene>
    <name evidence="2" type="ORF">HNAJ_LOCUS4920</name>
</gene>
<proteinExistence type="predicted"/>
<keyword evidence="3" id="KW-1185">Reference proteome</keyword>
<feature type="region of interest" description="Disordered" evidence="1">
    <location>
        <begin position="1"/>
        <end position="21"/>
    </location>
</feature>
<feature type="region of interest" description="Disordered" evidence="1">
    <location>
        <begin position="139"/>
        <end position="239"/>
    </location>
</feature>
<evidence type="ECO:0000313" key="4">
    <source>
        <dbReference type="WBParaSite" id="HNAJ_0000492201-mRNA-1"/>
    </source>
</evidence>
<feature type="compositionally biased region" description="Low complexity" evidence="1">
    <location>
        <begin position="173"/>
        <end position="194"/>
    </location>
</feature>
<protein>
    <submittedName>
        <fullName evidence="4">Extensin-like</fullName>
    </submittedName>
</protein>
<reference evidence="4" key="1">
    <citation type="submission" date="2017-02" db="UniProtKB">
        <authorList>
            <consortium name="WormBaseParasite"/>
        </authorList>
    </citation>
    <scope>IDENTIFICATION</scope>
</reference>
<feature type="compositionally biased region" description="Polar residues" evidence="1">
    <location>
        <begin position="225"/>
        <end position="239"/>
    </location>
</feature>